<feature type="compositionally biased region" description="Polar residues" evidence="5">
    <location>
        <begin position="514"/>
        <end position="526"/>
    </location>
</feature>
<dbReference type="GO" id="GO:0006357">
    <property type="term" value="P:regulation of transcription by RNA polymerase II"/>
    <property type="evidence" value="ECO:0007669"/>
    <property type="project" value="TreeGrafter"/>
</dbReference>
<dbReference type="InterPro" id="IPR001965">
    <property type="entry name" value="Znf_PHD"/>
</dbReference>
<feature type="compositionally biased region" description="Low complexity" evidence="5">
    <location>
        <begin position="158"/>
        <end position="172"/>
    </location>
</feature>
<keyword evidence="8" id="KW-1185">Reference proteome</keyword>
<dbReference type="EMBL" id="KB706851">
    <property type="protein sequence ID" value="EMR65529.1"/>
    <property type="molecule type" value="Genomic_DNA"/>
</dbReference>
<dbReference type="AlphaFoldDB" id="M7SGW8"/>
<dbReference type="InterPro" id="IPR019786">
    <property type="entry name" value="Zinc_finger_PHD-type_CS"/>
</dbReference>
<dbReference type="Gene3D" id="3.30.40.10">
    <property type="entry name" value="Zinc/RING finger domain, C3HC4 (zinc finger)"/>
    <property type="match status" value="2"/>
</dbReference>
<sequence>MAPLGTLPKTTITKKSGMHGDHAHGGSATPVVKKIVLKKPKPSVELAAPVIADENRTPPLLLPGASPDAEDADVMMVSPSSRPFLLPPMDDGEDEDYVPQKPSTKIRTPTPSFSTQNKAQSNPPQSIDLSSMNAAATRRQSSRRKSARPSLPPPSSPIPSAASVSTPASPSRVQPPPPQSSSTPGRLFEDRQLADKIVEQAVEQAIDHCRYPTAYALRNLYDEKFTDPQFLSMIIDIYYQRATPATLKEFGKLVFEKKKFGKKLNYAFEYFVPEEIPIPKPKPAPYASLVTMDLSVFKEVAPDSEGRATKKIKIERPSDSLPSFLPVVDADANPNATASATATSNAKPDAQIGANTVNGNLELAIHGTKTSTMNPTPTPTTNATASAVPAVNDTVIDAPAFGSPSIRAPAMSTPSVGAPAVGSTAVGGLPHDISSIVSTAAAKLATATSGPNDDVPEDYDEFMVQVDDDLAVSRPRSAEGNDTPNPAGSTQPISASHKKSAAKKKNASPKPANRPSTTHNTPNPSDRSMPAVVTTNGASHHQGSRQTPAPLRFPSKYGDFDSIARGWSTSKLERRHENRELTDAVTARSHVGNFVLAPQFASGHTIEFAFRKETSWWITCQDFDDNDDSCYTCGGNGELVCCDGCTYSFHFLCIDPPMSEGHMPDEWYCNECLQRYFPPIGERQGAFSDLLINLERKNPRSFRLPEDVRDHFVGVKTGPEGEFEDSTQVAKPKTNKKGYEESLDYFRTKNPDGSAALCHLCHKGAADNRPLLICSVPGCGLNWHLECLDPPLAVPPVPRTWRCPAHVDDLLCTFPGRLAPAHKYRKVKNAPIIEQIYSRGMANNGWIEIEEDSDEDDDDAWRHRKSYGRVFRVPEKGVKLDFLSRVHENRRKTQTQTLARAATPNPAFPVALGARSLAEQQAALNLSQLAQGGNDGVNQLVQALVSQASPSMVSVMANGDAERIAAGNLATADVTALSAMLAQVDTFKSAIAKVLASRTHPATPGAHPATPAETPEKTSAVSDHLSADGATLDLSHSANVHNAAQDQVGGKTTGANEDSAMQVD</sequence>
<keyword evidence="1" id="KW-0479">Metal-binding</keyword>
<feature type="compositionally biased region" description="Polar residues" evidence="5">
    <location>
        <begin position="480"/>
        <end position="493"/>
    </location>
</feature>
<dbReference type="eggNOG" id="KOG4299">
    <property type="taxonomic scope" value="Eukaryota"/>
</dbReference>
<dbReference type="SMART" id="SM00249">
    <property type="entry name" value="PHD"/>
    <property type="match status" value="2"/>
</dbReference>
<reference evidence="8" key="1">
    <citation type="journal article" date="2013" name="Genome Announc.">
        <title>Draft genome sequence of the grapevine dieback fungus Eutypa lata UCR-EL1.</title>
        <authorList>
            <person name="Blanco-Ulate B."/>
            <person name="Rolshausen P.E."/>
            <person name="Cantu D."/>
        </authorList>
    </citation>
    <scope>NUCLEOTIDE SEQUENCE [LARGE SCALE GENOMIC DNA]</scope>
    <source>
        <strain evidence="8">UCR-EL1</strain>
    </source>
</reference>
<feature type="region of interest" description="Disordered" evidence="5">
    <location>
        <begin position="48"/>
        <end position="186"/>
    </location>
</feature>
<feature type="region of interest" description="Disordered" evidence="5">
    <location>
        <begin position="474"/>
        <end position="555"/>
    </location>
</feature>
<dbReference type="PROSITE" id="PS50016">
    <property type="entry name" value="ZF_PHD_2"/>
    <property type="match status" value="1"/>
</dbReference>
<feature type="compositionally biased region" description="Polar residues" evidence="5">
    <location>
        <begin position="101"/>
        <end position="134"/>
    </location>
</feature>
<feature type="region of interest" description="Disordered" evidence="5">
    <location>
        <begin position="998"/>
        <end position="1024"/>
    </location>
</feature>
<dbReference type="PANTHER" id="PTHR47636:SF1">
    <property type="entry name" value="TRANSCRIPTIONAL REGULATORY PROTEIN RCO1"/>
    <property type="match status" value="1"/>
</dbReference>
<feature type="region of interest" description="Disordered" evidence="5">
    <location>
        <begin position="1"/>
        <end position="29"/>
    </location>
</feature>
<name>M7SGW8_EUTLA</name>
<organism evidence="7 8">
    <name type="scientific">Eutypa lata (strain UCR-EL1)</name>
    <name type="common">Grapevine dieback disease fungus</name>
    <name type="synonym">Eutypa armeniacae</name>
    <dbReference type="NCBI Taxonomy" id="1287681"/>
    <lineage>
        <taxon>Eukaryota</taxon>
        <taxon>Fungi</taxon>
        <taxon>Dikarya</taxon>
        <taxon>Ascomycota</taxon>
        <taxon>Pezizomycotina</taxon>
        <taxon>Sordariomycetes</taxon>
        <taxon>Xylariomycetidae</taxon>
        <taxon>Xylariales</taxon>
        <taxon>Diatrypaceae</taxon>
        <taxon>Eutypa</taxon>
    </lineage>
</organism>
<dbReference type="PANTHER" id="PTHR47636">
    <property type="entry name" value="TRANSCRIPTIONAL REGULATORY PROTEIN RCO1"/>
    <property type="match status" value="1"/>
</dbReference>
<evidence type="ECO:0000256" key="3">
    <source>
        <dbReference type="ARBA" id="ARBA00022833"/>
    </source>
</evidence>
<dbReference type="Pfam" id="PF00628">
    <property type="entry name" value="PHD"/>
    <property type="match status" value="1"/>
</dbReference>
<dbReference type="HOGENOM" id="CLU_001648_0_0_1"/>
<dbReference type="OrthoDB" id="5876363at2759"/>
<dbReference type="Proteomes" id="UP000012174">
    <property type="component" value="Unassembled WGS sequence"/>
</dbReference>
<dbReference type="CDD" id="cd15534">
    <property type="entry name" value="PHD2_PHF12_Rco1"/>
    <property type="match status" value="1"/>
</dbReference>
<keyword evidence="3" id="KW-0862">Zinc</keyword>
<feature type="domain" description="PHD-type" evidence="6">
    <location>
        <begin position="627"/>
        <end position="675"/>
    </location>
</feature>
<evidence type="ECO:0000256" key="1">
    <source>
        <dbReference type="ARBA" id="ARBA00022723"/>
    </source>
</evidence>
<dbReference type="PROSITE" id="PS01359">
    <property type="entry name" value="ZF_PHD_1"/>
    <property type="match status" value="1"/>
</dbReference>
<evidence type="ECO:0000256" key="5">
    <source>
        <dbReference type="SAM" id="MobiDB-lite"/>
    </source>
</evidence>
<dbReference type="GO" id="GO:0008270">
    <property type="term" value="F:zinc ion binding"/>
    <property type="evidence" value="ECO:0007669"/>
    <property type="project" value="UniProtKB-KW"/>
</dbReference>
<dbReference type="InterPro" id="IPR019787">
    <property type="entry name" value="Znf_PHD-finger"/>
</dbReference>
<dbReference type="InterPro" id="IPR052819">
    <property type="entry name" value="Chromatin_regulatory_protein"/>
</dbReference>
<protein>
    <submittedName>
        <fullName evidence="7">Putative phd-finger domain-containing protein</fullName>
    </submittedName>
</protein>
<keyword evidence="2 4" id="KW-0863">Zinc-finger</keyword>
<proteinExistence type="predicted"/>
<evidence type="ECO:0000313" key="8">
    <source>
        <dbReference type="Proteomes" id="UP000012174"/>
    </source>
</evidence>
<dbReference type="InterPro" id="IPR011011">
    <property type="entry name" value="Znf_FYVE_PHD"/>
</dbReference>
<feature type="compositionally biased region" description="Basic residues" evidence="5">
    <location>
        <begin position="496"/>
        <end position="507"/>
    </location>
</feature>
<feature type="compositionally biased region" description="Low complexity" evidence="5">
    <location>
        <begin position="999"/>
        <end position="1020"/>
    </location>
</feature>
<dbReference type="InterPro" id="IPR013083">
    <property type="entry name" value="Znf_RING/FYVE/PHD"/>
</dbReference>
<dbReference type="OMA" id="KCPLHIP"/>
<evidence type="ECO:0000256" key="2">
    <source>
        <dbReference type="ARBA" id="ARBA00022771"/>
    </source>
</evidence>
<feature type="region of interest" description="Disordered" evidence="5">
    <location>
        <begin position="1044"/>
        <end position="1064"/>
    </location>
</feature>
<evidence type="ECO:0000256" key="4">
    <source>
        <dbReference type="PROSITE-ProRule" id="PRU00146"/>
    </source>
</evidence>
<evidence type="ECO:0000259" key="6">
    <source>
        <dbReference type="PROSITE" id="PS50016"/>
    </source>
</evidence>
<evidence type="ECO:0000313" key="7">
    <source>
        <dbReference type="EMBL" id="EMR65529.1"/>
    </source>
</evidence>
<accession>M7SGW8</accession>
<dbReference type="GO" id="GO:0032221">
    <property type="term" value="C:Rpd3S complex"/>
    <property type="evidence" value="ECO:0007669"/>
    <property type="project" value="TreeGrafter"/>
</dbReference>
<feature type="compositionally biased region" description="Polar residues" evidence="5">
    <location>
        <begin position="533"/>
        <end position="547"/>
    </location>
</feature>
<dbReference type="KEGG" id="ela:UCREL1_7488"/>
<gene>
    <name evidence="7" type="ORF">UCREL1_7488</name>
</gene>
<dbReference type="CDD" id="cd15535">
    <property type="entry name" value="PHD1_Rco1"/>
    <property type="match status" value="1"/>
</dbReference>
<dbReference type="STRING" id="1287681.M7SGW8"/>
<dbReference type="SUPFAM" id="SSF57903">
    <property type="entry name" value="FYVE/PHD zinc finger"/>
    <property type="match status" value="2"/>
</dbReference>